<dbReference type="GO" id="GO:0015221">
    <property type="term" value="F:lipopolysaccharide transmembrane transporter activity"/>
    <property type="evidence" value="ECO:0007669"/>
    <property type="project" value="InterPro"/>
</dbReference>
<dbReference type="EMBL" id="FSRE01000003">
    <property type="protein sequence ID" value="SIO02234.1"/>
    <property type="molecule type" value="Genomic_DNA"/>
</dbReference>
<name>A0A1N6G3Y0_9GAMM</name>
<dbReference type="InterPro" id="IPR010664">
    <property type="entry name" value="LipoPS_assembly_LptC-rel"/>
</dbReference>
<keyword evidence="2" id="KW-1185">Reference proteome</keyword>
<dbReference type="Gene3D" id="2.60.450.10">
    <property type="entry name" value="Lipopolysaccharide (LPS) transport protein A like domain"/>
    <property type="match status" value="1"/>
</dbReference>
<evidence type="ECO:0000313" key="1">
    <source>
        <dbReference type="EMBL" id="SIO02234.1"/>
    </source>
</evidence>
<dbReference type="InterPro" id="IPR026265">
    <property type="entry name" value="LptC"/>
</dbReference>
<dbReference type="Pfam" id="PF06835">
    <property type="entry name" value="LptC"/>
    <property type="match status" value="1"/>
</dbReference>
<proteinExistence type="predicted"/>
<reference evidence="1 2" key="1">
    <citation type="submission" date="2016-11" db="EMBL/GenBank/DDBJ databases">
        <authorList>
            <person name="Jaros S."/>
            <person name="Januszkiewicz K."/>
            <person name="Wedrychowicz H."/>
        </authorList>
    </citation>
    <scope>NUCLEOTIDE SEQUENCE [LARGE SCALE GENOMIC DNA]</scope>
    <source>
        <strain evidence="1 2">DSM 17737</strain>
    </source>
</reference>
<dbReference type="STRING" id="364032.SAMN05443662_1181"/>
<protein>
    <submittedName>
        <fullName evidence="1">LPS export ABC transporter protein LptC</fullName>
    </submittedName>
</protein>
<sequence length="184" mass="21089">MKGLRIPRPLIWLLLALAAGVLVWFNSHHEGDSVDKNKTPTPTNPDWIAHNASTWRIDLAEQEQFFVEAEQTTHWKKANLTDLKHPRGWLAKPDAAYDFEAVLGRTDPIRVHLQGNARIRQLEPQALSLQSERLDYARETRLLTTPAPVRLSSEKGWTTGVGLQWWLAAKRLIIQREVHTHYAP</sequence>
<accession>A0A1N6G3Y0</accession>
<dbReference type="GO" id="GO:0005886">
    <property type="term" value="C:plasma membrane"/>
    <property type="evidence" value="ECO:0007669"/>
    <property type="project" value="InterPro"/>
</dbReference>
<dbReference type="OrthoDB" id="5731914at2"/>
<dbReference type="AlphaFoldDB" id="A0A1N6G3Y0"/>
<dbReference type="Proteomes" id="UP000198461">
    <property type="component" value="Unassembled WGS sequence"/>
</dbReference>
<organism evidence="1 2">
    <name type="scientific">Sulfurivirga caldicuralii</name>
    <dbReference type="NCBI Taxonomy" id="364032"/>
    <lineage>
        <taxon>Bacteria</taxon>
        <taxon>Pseudomonadati</taxon>
        <taxon>Pseudomonadota</taxon>
        <taxon>Gammaproteobacteria</taxon>
        <taxon>Thiotrichales</taxon>
        <taxon>Piscirickettsiaceae</taxon>
        <taxon>Sulfurivirga</taxon>
    </lineage>
</organism>
<evidence type="ECO:0000313" key="2">
    <source>
        <dbReference type="Proteomes" id="UP000198461"/>
    </source>
</evidence>
<gene>
    <name evidence="1" type="ORF">SAMN05443662_1181</name>
</gene>
<dbReference type="NCBIfam" id="TIGR04409">
    <property type="entry name" value="LptC_YrbK"/>
    <property type="match status" value="1"/>
</dbReference>
<dbReference type="RefSeq" id="WP_074201475.1">
    <property type="nucleotide sequence ID" value="NZ_FSRE01000003.1"/>
</dbReference>